<organism evidence="1 2">
    <name type="scientific">Kytococcus aerolatus</name>
    <dbReference type="NCBI Taxonomy" id="592308"/>
    <lineage>
        <taxon>Bacteria</taxon>
        <taxon>Bacillati</taxon>
        <taxon>Actinomycetota</taxon>
        <taxon>Actinomycetes</taxon>
        <taxon>Micrococcales</taxon>
        <taxon>Kytococcaceae</taxon>
        <taxon>Kytococcus</taxon>
    </lineage>
</organism>
<name>A0A212U292_9MICO</name>
<dbReference type="SUPFAM" id="SSF102405">
    <property type="entry name" value="MCP/YpsA-like"/>
    <property type="match status" value="1"/>
</dbReference>
<dbReference type="AlphaFoldDB" id="A0A212U292"/>
<gene>
    <name evidence="1" type="ORF">SAMN05445756_1777</name>
</gene>
<accession>A0A212U292</accession>
<sequence>MAAVDIPALTANPAIPLPGHRGLAHRPGRDLTDVGTFEALLSRVERGEDDLHRVALDGLDLTDLADRLRALPVEALHGLVVLGGTLPVDLHARIVHAGGVVFPAAPDAPVRPHRGTLYTAQELYAGLAEHGYEATPDARAYAWFRDERLHGDSYVSMLRAIHDESMVDALVELLTGREVVGVMGGHALRRGTAEYAAAARLGLRLADAGQVVLTGGGPGAMEAANLGALSPDGESLRRALTRLSAAPDFEEVGPWARAGLTAREELPVPASLHSVGIPTWFYGHEPPNPFGQQIAKLFSNALREDLLLAQSTAGLVVLPGAAGTVQEVFQVATRLYYATPGSELGALVLVGREHWTRTLPVWPLLEALGAEREMGRVLHLVDDVDEAVTLLARD</sequence>
<proteinExistence type="predicted"/>
<evidence type="ECO:0000313" key="2">
    <source>
        <dbReference type="Proteomes" id="UP000198122"/>
    </source>
</evidence>
<evidence type="ECO:0000313" key="1">
    <source>
        <dbReference type="EMBL" id="SNC72246.1"/>
    </source>
</evidence>
<dbReference type="InterPro" id="IPR041164">
    <property type="entry name" value="LDcluster4"/>
</dbReference>
<dbReference type="Gene3D" id="3.40.50.450">
    <property type="match status" value="1"/>
</dbReference>
<dbReference type="PANTHER" id="PTHR43393:SF3">
    <property type="entry name" value="LYSINE DECARBOXYLASE-LIKE PROTEIN"/>
    <property type="match status" value="1"/>
</dbReference>
<reference evidence="1 2" key="1">
    <citation type="submission" date="2017-06" db="EMBL/GenBank/DDBJ databases">
        <authorList>
            <person name="Kim H.J."/>
            <person name="Triplett B.A."/>
        </authorList>
    </citation>
    <scope>NUCLEOTIDE SEQUENCE [LARGE SCALE GENOMIC DNA]</scope>
    <source>
        <strain evidence="1 2">DSM 22179</strain>
    </source>
</reference>
<dbReference type="Pfam" id="PF18306">
    <property type="entry name" value="LDcluster4"/>
    <property type="match status" value="1"/>
</dbReference>
<dbReference type="GO" id="GO:0005829">
    <property type="term" value="C:cytosol"/>
    <property type="evidence" value="ECO:0007669"/>
    <property type="project" value="TreeGrafter"/>
</dbReference>
<dbReference type="PANTHER" id="PTHR43393">
    <property type="entry name" value="CYTOKININ RIBOSIDE 5'-MONOPHOSPHATE PHOSPHORIBOHYDROLASE"/>
    <property type="match status" value="1"/>
</dbReference>
<protein>
    <submittedName>
        <fullName evidence="1">Predicted Rossmann fold nucleotide-binding protein</fullName>
    </submittedName>
</protein>
<keyword evidence="2" id="KW-1185">Reference proteome</keyword>
<dbReference type="InterPro" id="IPR052341">
    <property type="entry name" value="LOG_family_nucleotidases"/>
</dbReference>
<dbReference type="EMBL" id="FYEZ01000002">
    <property type="protein sequence ID" value="SNC72246.1"/>
    <property type="molecule type" value="Genomic_DNA"/>
</dbReference>
<dbReference type="Proteomes" id="UP000198122">
    <property type="component" value="Unassembled WGS sequence"/>
</dbReference>